<dbReference type="RefSeq" id="WP_345231067.1">
    <property type="nucleotide sequence ID" value="NZ_BAABIQ010000008.1"/>
</dbReference>
<dbReference type="Proteomes" id="UP001501411">
    <property type="component" value="Unassembled WGS sequence"/>
</dbReference>
<evidence type="ECO:0000313" key="1">
    <source>
        <dbReference type="EMBL" id="GAA4787259.1"/>
    </source>
</evidence>
<gene>
    <name evidence="1" type="ORF">GCM10023231_14200</name>
</gene>
<organism evidence="1 2">
    <name type="scientific">Olivibacter ginsenosidimutans</name>
    <dbReference type="NCBI Taxonomy" id="1176537"/>
    <lineage>
        <taxon>Bacteria</taxon>
        <taxon>Pseudomonadati</taxon>
        <taxon>Bacteroidota</taxon>
        <taxon>Sphingobacteriia</taxon>
        <taxon>Sphingobacteriales</taxon>
        <taxon>Sphingobacteriaceae</taxon>
        <taxon>Olivibacter</taxon>
    </lineage>
</organism>
<evidence type="ECO:0000313" key="2">
    <source>
        <dbReference type="Proteomes" id="UP001501411"/>
    </source>
</evidence>
<accession>A0ABP9AWJ0</accession>
<protein>
    <submittedName>
        <fullName evidence="1">Uncharacterized protein</fullName>
    </submittedName>
</protein>
<dbReference type="EMBL" id="BAABIQ010000008">
    <property type="protein sequence ID" value="GAA4787259.1"/>
    <property type="molecule type" value="Genomic_DNA"/>
</dbReference>
<comment type="caution">
    <text evidence="1">The sequence shown here is derived from an EMBL/GenBank/DDBJ whole genome shotgun (WGS) entry which is preliminary data.</text>
</comment>
<reference evidence="2" key="1">
    <citation type="journal article" date="2019" name="Int. J. Syst. Evol. Microbiol.">
        <title>The Global Catalogue of Microorganisms (GCM) 10K type strain sequencing project: providing services to taxonomists for standard genome sequencing and annotation.</title>
        <authorList>
            <consortium name="The Broad Institute Genomics Platform"/>
            <consortium name="The Broad Institute Genome Sequencing Center for Infectious Disease"/>
            <person name="Wu L."/>
            <person name="Ma J."/>
        </authorList>
    </citation>
    <scope>NUCLEOTIDE SEQUENCE [LARGE SCALE GENOMIC DNA]</scope>
    <source>
        <strain evidence="2">JCM 18200</strain>
    </source>
</reference>
<proteinExistence type="predicted"/>
<sequence length="117" mass="14017">MSALADIKFLGWIIEKLSLYKEKEREKTNEAISAIHFAWSRTYDYLRNNDGDYIPNQELSDCWNDAARCTRLIDPDLATQLQDKSRFWIHPNLPRQRRIIMLNEITDELERLNKKFE</sequence>
<name>A0ABP9AWJ0_9SPHI</name>
<keyword evidence="2" id="KW-1185">Reference proteome</keyword>